<keyword evidence="1" id="KW-0472">Membrane</keyword>
<dbReference type="Proteomes" id="UP001149163">
    <property type="component" value="Unassembled WGS sequence"/>
</dbReference>
<dbReference type="RefSeq" id="XP_056542430.1">
    <property type="nucleotide sequence ID" value="XM_056690001.1"/>
</dbReference>
<protein>
    <recommendedName>
        <fullName evidence="4">Subtilisin-like serine protease</fullName>
    </recommendedName>
</protein>
<keyword evidence="1" id="KW-0812">Transmembrane</keyword>
<dbReference type="Pfam" id="PF20246">
    <property type="entry name" value="DUF6601"/>
    <property type="match status" value="1"/>
</dbReference>
<sequence length="351" mass="40178">MLAPQPLGKTAAFPAPFPPEHALNTEKLRKLSPQLMPSTSPCLTTVATDPDAISYVPGHPWVELSGDSVARFLQSELATPILDELYSFLWIFSRPSFDNIDPLHRQKMKNRKIIPIQNPNLHLVWKNDGIYVKPMPVWMLNDDFWITFLSSPHKAPLLPDRDSKAHPATDRSTALGFVRSYAFLVQDELDFKLAQADYLIPPDIQWIEWAIFMSYFRNLEDSQVSARYHFGQLRISRLNWAVRLLRPKSARTWWFYEVPYWAISVYLQAALSPFLFIFGSVSVVLSSMQVMAAFEDSSLDGSQLTAMKYSFWMFSMVTVVGSAIVWALAICIPLFVLLHQFGWGVLNRIKM</sequence>
<reference evidence="2" key="2">
    <citation type="journal article" date="2023" name="IMA Fungus">
        <title>Comparative genomic study of the Penicillium genus elucidates a diverse pangenome and 15 lateral gene transfer events.</title>
        <authorList>
            <person name="Petersen C."/>
            <person name="Sorensen T."/>
            <person name="Nielsen M.R."/>
            <person name="Sondergaard T.E."/>
            <person name="Sorensen J.L."/>
            <person name="Fitzpatrick D.A."/>
            <person name="Frisvad J.C."/>
            <person name="Nielsen K.L."/>
        </authorList>
    </citation>
    <scope>NUCLEOTIDE SEQUENCE</scope>
    <source>
        <strain evidence="2">IBT 26290</strain>
    </source>
</reference>
<feature type="transmembrane region" description="Helical" evidence="1">
    <location>
        <begin position="258"/>
        <end position="291"/>
    </location>
</feature>
<accession>A0A9W9HZW1</accession>
<dbReference type="GeneID" id="81429177"/>
<dbReference type="PANTHER" id="PTHR34414">
    <property type="entry name" value="HET DOMAIN-CONTAINING PROTEIN-RELATED"/>
    <property type="match status" value="1"/>
</dbReference>
<evidence type="ECO:0000313" key="3">
    <source>
        <dbReference type="Proteomes" id="UP001149163"/>
    </source>
</evidence>
<name>A0A9W9HZW1_9EURO</name>
<feature type="transmembrane region" description="Helical" evidence="1">
    <location>
        <begin position="311"/>
        <end position="338"/>
    </location>
</feature>
<keyword evidence="3" id="KW-1185">Reference proteome</keyword>
<reference evidence="2" key="1">
    <citation type="submission" date="2022-11" db="EMBL/GenBank/DDBJ databases">
        <authorList>
            <person name="Petersen C."/>
        </authorList>
    </citation>
    <scope>NUCLEOTIDE SEQUENCE</scope>
    <source>
        <strain evidence="2">IBT 26290</strain>
    </source>
</reference>
<dbReference type="OrthoDB" id="5086500at2759"/>
<comment type="caution">
    <text evidence="2">The sequence shown here is derived from an EMBL/GenBank/DDBJ whole genome shotgun (WGS) entry which is preliminary data.</text>
</comment>
<keyword evidence="1" id="KW-1133">Transmembrane helix</keyword>
<organism evidence="2 3">
    <name type="scientific">Penicillium canariense</name>
    <dbReference type="NCBI Taxonomy" id="189055"/>
    <lineage>
        <taxon>Eukaryota</taxon>
        <taxon>Fungi</taxon>
        <taxon>Dikarya</taxon>
        <taxon>Ascomycota</taxon>
        <taxon>Pezizomycotina</taxon>
        <taxon>Eurotiomycetes</taxon>
        <taxon>Eurotiomycetidae</taxon>
        <taxon>Eurotiales</taxon>
        <taxon>Aspergillaceae</taxon>
        <taxon>Penicillium</taxon>
    </lineage>
</organism>
<dbReference type="InterPro" id="IPR046536">
    <property type="entry name" value="DUF6601"/>
</dbReference>
<proteinExistence type="predicted"/>
<evidence type="ECO:0000256" key="1">
    <source>
        <dbReference type="SAM" id="Phobius"/>
    </source>
</evidence>
<dbReference type="PANTHER" id="PTHR34414:SF1">
    <property type="entry name" value="SUBTILISIN-LIKE SERINE PROTEASE"/>
    <property type="match status" value="1"/>
</dbReference>
<evidence type="ECO:0008006" key="4">
    <source>
        <dbReference type="Google" id="ProtNLM"/>
    </source>
</evidence>
<dbReference type="AlphaFoldDB" id="A0A9W9HZW1"/>
<gene>
    <name evidence="2" type="ORF">N7482_007877</name>
</gene>
<dbReference type="EMBL" id="JAPQKN010000004">
    <property type="protein sequence ID" value="KAJ5160873.1"/>
    <property type="molecule type" value="Genomic_DNA"/>
</dbReference>
<evidence type="ECO:0000313" key="2">
    <source>
        <dbReference type="EMBL" id="KAJ5160873.1"/>
    </source>
</evidence>